<keyword evidence="1" id="KW-0479">Metal-binding</keyword>
<proteinExistence type="predicted"/>
<dbReference type="OrthoDB" id="7295497at2759"/>
<keyword evidence="1" id="KW-0862">Zinc</keyword>
<evidence type="ECO:0000256" key="2">
    <source>
        <dbReference type="SAM" id="MobiDB-lite"/>
    </source>
</evidence>
<feature type="domain" description="C2H2-type" evidence="3">
    <location>
        <begin position="504"/>
        <end position="540"/>
    </location>
</feature>
<dbReference type="Proteomes" id="UP000226431">
    <property type="component" value="Unassembled WGS sequence"/>
</dbReference>
<feature type="compositionally biased region" description="Polar residues" evidence="2">
    <location>
        <begin position="448"/>
        <end position="460"/>
    </location>
</feature>
<dbReference type="STRING" id="2004952.A0A2C5ZMU1"/>
<feature type="compositionally biased region" description="Low complexity" evidence="2">
    <location>
        <begin position="466"/>
        <end position="482"/>
    </location>
</feature>
<protein>
    <recommendedName>
        <fullName evidence="3">C2H2-type domain-containing protein</fullName>
    </recommendedName>
</protein>
<evidence type="ECO:0000256" key="1">
    <source>
        <dbReference type="PROSITE-ProRule" id="PRU00042"/>
    </source>
</evidence>
<keyword evidence="5" id="KW-1185">Reference proteome</keyword>
<evidence type="ECO:0000313" key="4">
    <source>
        <dbReference type="EMBL" id="PHH81112.1"/>
    </source>
</evidence>
<accession>A0A2C5ZMU1</accession>
<dbReference type="AlphaFoldDB" id="A0A2C5ZMU1"/>
<comment type="caution">
    <text evidence="4">The sequence shown here is derived from an EMBL/GenBank/DDBJ whole genome shotgun (WGS) entry which is preliminary data.</text>
</comment>
<dbReference type="GO" id="GO:0008270">
    <property type="term" value="F:zinc ion binding"/>
    <property type="evidence" value="ECO:0007669"/>
    <property type="project" value="UniProtKB-KW"/>
</dbReference>
<feature type="compositionally biased region" description="Polar residues" evidence="2">
    <location>
        <begin position="215"/>
        <end position="225"/>
    </location>
</feature>
<sequence length="583" mass="62957">MISSASRTHSSCNRLSHLLPQTDLCQQEQPHHRYEIAEVPDCSLSSAAAPLSTDPDLDDPDDNQEFCVVPGSLSRTLMLADTCGSNLSIDPSRTPTRLEPASSITDSRNATSILVDDRVPPNPSLSLPRTTLSCFAQTTPTDTSSLRDGADNQQFTNSSQTAFDTAGDECAKTEMASSPSAIYNSFRRFGFDRTAQLDSDIATGSATQPRHHAAISSSADAQTGPVTDDVNESQRINGGCRNVPKLDRTMTDIYSDELYSPNFAITSTSPLRGHTEVSPSNDLFSQRINAANSQHLNAAHSPSSTTFRTQSPFRTCSPFVSSSPHATWPAINQSQRSSDDSKLKQAVTSLPQPEDCALVNIDNEPETPKTISPKDAILEFSEAEADINFPLFPPDTATFTIQATPKDIIGQLTDDSFSPSNVARQLAGLSNLEFPTPQTTEGLIAASNCPSSSGTGSGNHTPPRLSSSRSNSITSESNNSTTDAVKPPRCGITPGLLNTQAGPHRCDRINPSTGKSCNTVFSRPYDLTRHEDTIHNARKQKVRCDLCAEEKTFSRADALTRHYRVCHPDVDLPGVKHKRRGGH</sequence>
<gene>
    <name evidence="4" type="ORF">CDD80_2097</name>
</gene>
<evidence type="ECO:0000259" key="3">
    <source>
        <dbReference type="PROSITE" id="PS50157"/>
    </source>
</evidence>
<keyword evidence="1" id="KW-0863">Zinc-finger</keyword>
<feature type="region of interest" description="Disordered" evidence="2">
    <location>
        <begin position="204"/>
        <end position="243"/>
    </location>
</feature>
<name>A0A2C5ZMU1_9HYPO</name>
<dbReference type="Gene3D" id="3.30.160.60">
    <property type="entry name" value="Classic Zinc Finger"/>
    <property type="match status" value="1"/>
</dbReference>
<feature type="region of interest" description="Disordered" evidence="2">
    <location>
        <begin position="442"/>
        <end position="503"/>
    </location>
</feature>
<evidence type="ECO:0000313" key="5">
    <source>
        <dbReference type="Proteomes" id="UP000226431"/>
    </source>
</evidence>
<dbReference type="EMBL" id="NJES01000002">
    <property type="protein sequence ID" value="PHH81112.1"/>
    <property type="molecule type" value="Genomic_DNA"/>
</dbReference>
<organism evidence="4 5">
    <name type="scientific">Ophiocordyceps camponoti-rufipedis</name>
    <dbReference type="NCBI Taxonomy" id="2004952"/>
    <lineage>
        <taxon>Eukaryota</taxon>
        <taxon>Fungi</taxon>
        <taxon>Dikarya</taxon>
        <taxon>Ascomycota</taxon>
        <taxon>Pezizomycotina</taxon>
        <taxon>Sordariomycetes</taxon>
        <taxon>Hypocreomycetidae</taxon>
        <taxon>Hypocreales</taxon>
        <taxon>Ophiocordycipitaceae</taxon>
        <taxon>Ophiocordyceps</taxon>
    </lineage>
</organism>
<reference evidence="4 5" key="1">
    <citation type="submission" date="2017-06" db="EMBL/GenBank/DDBJ databases">
        <title>Ant-infecting Ophiocordyceps genomes reveal a high diversity of potential behavioral manipulation genes and a possible major role for enterotoxins.</title>
        <authorList>
            <person name="De Bekker C."/>
            <person name="Evans H.C."/>
            <person name="Brachmann A."/>
            <person name="Hughes D.P."/>
        </authorList>
    </citation>
    <scope>NUCLEOTIDE SEQUENCE [LARGE SCALE GENOMIC DNA]</scope>
    <source>
        <strain evidence="4 5">Map16</strain>
    </source>
</reference>
<dbReference type="InterPro" id="IPR013087">
    <property type="entry name" value="Znf_C2H2_type"/>
</dbReference>
<dbReference type="PROSITE" id="PS50157">
    <property type="entry name" value="ZINC_FINGER_C2H2_2"/>
    <property type="match status" value="1"/>
</dbReference>